<dbReference type="InterPro" id="IPR050882">
    <property type="entry name" value="Prepilin_peptidase/N-MTase"/>
</dbReference>
<evidence type="ECO:0000259" key="8">
    <source>
        <dbReference type="Pfam" id="PF01478"/>
    </source>
</evidence>
<dbReference type="GO" id="GO:0004190">
    <property type="term" value="F:aspartic-type endopeptidase activity"/>
    <property type="evidence" value="ECO:0007669"/>
    <property type="project" value="InterPro"/>
</dbReference>
<keyword evidence="3" id="KW-1003">Cell membrane</keyword>
<dbReference type="KEGG" id="orp:MOP44_19560"/>
<evidence type="ECO:0000256" key="5">
    <source>
        <dbReference type="ARBA" id="ARBA00022989"/>
    </source>
</evidence>
<evidence type="ECO:0000313" key="10">
    <source>
        <dbReference type="EMBL" id="UWZ82757.1"/>
    </source>
</evidence>
<organism evidence="10 11">
    <name type="scientific">Occallatibacter riparius</name>
    <dbReference type="NCBI Taxonomy" id="1002689"/>
    <lineage>
        <taxon>Bacteria</taxon>
        <taxon>Pseudomonadati</taxon>
        <taxon>Acidobacteriota</taxon>
        <taxon>Terriglobia</taxon>
        <taxon>Terriglobales</taxon>
        <taxon>Acidobacteriaceae</taxon>
        <taxon>Occallatibacter</taxon>
    </lineage>
</organism>
<evidence type="ECO:0000256" key="6">
    <source>
        <dbReference type="ARBA" id="ARBA00023136"/>
    </source>
</evidence>
<gene>
    <name evidence="10" type="ORF">MOP44_19560</name>
</gene>
<feature type="transmembrane region" description="Helical" evidence="7">
    <location>
        <begin position="98"/>
        <end position="120"/>
    </location>
</feature>
<feature type="transmembrane region" description="Helical" evidence="7">
    <location>
        <begin position="209"/>
        <end position="235"/>
    </location>
</feature>
<dbReference type="InterPro" id="IPR000045">
    <property type="entry name" value="Prepilin_IV_endopep_pep"/>
</dbReference>
<keyword evidence="4 7" id="KW-0812">Transmembrane</keyword>
<feature type="transmembrane region" description="Helical" evidence="7">
    <location>
        <begin position="127"/>
        <end position="146"/>
    </location>
</feature>
<feature type="transmembrane region" description="Helical" evidence="7">
    <location>
        <begin position="255"/>
        <end position="278"/>
    </location>
</feature>
<protein>
    <submittedName>
        <fullName evidence="10">Prepilin peptidase</fullName>
    </submittedName>
</protein>
<dbReference type="InterPro" id="IPR010627">
    <property type="entry name" value="Prepilin_pept_A24_N"/>
</dbReference>
<sequence length="282" mass="31168">MLRIIGTIFAALLGLCFGSFLNVCLSRWPAGESVVHPRSHCRACGRTLAWWENVPLVSWVALRGRCRGCGVWIRVRYPLVEAAVGVTWALMAWKSWKAFLPVEYAAGMMFFLWLLIGLAVLDSEYLWLPDAMTLTGIGVGFLWWLIQGEQVGWALHVPSDRWGDAKGIGMRLLAIAISATIILIIRWIYWLIRRREGMGLGDAKLMAMLAAWLGLEGALLSLFLGVVLGAVYAVGTLMMRSRRGEGSWATAQLPLGTFLCIGGIVSALWGQSIIGAYLRLFP</sequence>
<feature type="domain" description="Prepilin type IV endopeptidase peptidase" evidence="8">
    <location>
        <begin position="109"/>
        <end position="234"/>
    </location>
</feature>
<evidence type="ECO:0000256" key="3">
    <source>
        <dbReference type="ARBA" id="ARBA00022475"/>
    </source>
</evidence>
<dbReference type="RefSeq" id="WP_260791962.1">
    <property type="nucleotide sequence ID" value="NZ_CP093313.1"/>
</dbReference>
<dbReference type="AlphaFoldDB" id="A0A9J7BNL5"/>
<comment type="similarity">
    <text evidence="2">Belongs to the peptidase A24 family.</text>
</comment>
<evidence type="ECO:0000256" key="7">
    <source>
        <dbReference type="SAM" id="Phobius"/>
    </source>
</evidence>
<reference evidence="10" key="1">
    <citation type="submission" date="2021-04" db="EMBL/GenBank/DDBJ databases">
        <title>Phylogenetic analysis of Acidobacteriaceae.</title>
        <authorList>
            <person name="Qiu L."/>
            <person name="Zhang Q."/>
        </authorList>
    </citation>
    <scope>NUCLEOTIDE SEQUENCE</scope>
    <source>
        <strain evidence="10">DSM 25168</strain>
    </source>
</reference>
<accession>A0A9J7BNL5</accession>
<keyword evidence="6 7" id="KW-0472">Membrane</keyword>
<dbReference type="GO" id="GO:0006465">
    <property type="term" value="P:signal peptide processing"/>
    <property type="evidence" value="ECO:0007669"/>
    <property type="project" value="TreeGrafter"/>
</dbReference>
<comment type="subcellular location">
    <subcellularLocation>
        <location evidence="1">Cell membrane</location>
        <topology evidence="1">Multi-pass membrane protein</topology>
    </subcellularLocation>
</comment>
<dbReference type="PANTHER" id="PTHR30487">
    <property type="entry name" value="TYPE 4 PREPILIN-LIKE PROTEINS LEADER PEPTIDE-PROCESSING ENZYME"/>
    <property type="match status" value="1"/>
</dbReference>
<keyword evidence="5 7" id="KW-1133">Transmembrane helix</keyword>
<dbReference type="EMBL" id="CP093313">
    <property type="protein sequence ID" value="UWZ82757.1"/>
    <property type="molecule type" value="Genomic_DNA"/>
</dbReference>
<proteinExistence type="inferred from homology"/>
<dbReference type="Pfam" id="PF01478">
    <property type="entry name" value="Peptidase_A24"/>
    <property type="match status" value="1"/>
</dbReference>
<dbReference type="PANTHER" id="PTHR30487:SF0">
    <property type="entry name" value="PREPILIN LEADER PEPTIDASE_N-METHYLTRANSFERASE-RELATED"/>
    <property type="match status" value="1"/>
</dbReference>
<evidence type="ECO:0000313" key="11">
    <source>
        <dbReference type="Proteomes" id="UP001059380"/>
    </source>
</evidence>
<evidence type="ECO:0000259" key="9">
    <source>
        <dbReference type="Pfam" id="PF06750"/>
    </source>
</evidence>
<evidence type="ECO:0000256" key="4">
    <source>
        <dbReference type="ARBA" id="ARBA00022692"/>
    </source>
</evidence>
<dbReference type="Pfam" id="PF06750">
    <property type="entry name" value="A24_N_bact"/>
    <property type="match status" value="1"/>
</dbReference>
<dbReference type="Gene3D" id="1.20.120.1220">
    <property type="match status" value="1"/>
</dbReference>
<dbReference type="Proteomes" id="UP001059380">
    <property type="component" value="Chromosome"/>
</dbReference>
<keyword evidence="11" id="KW-1185">Reference proteome</keyword>
<feature type="domain" description="Prepilin peptidase A24 N-terminal" evidence="9">
    <location>
        <begin position="12"/>
        <end position="94"/>
    </location>
</feature>
<evidence type="ECO:0000256" key="1">
    <source>
        <dbReference type="ARBA" id="ARBA00004651"/>
    </source>
</evidence>
<dbReference type="GO" id="GO:0005886">
    <property type="term" value="C:plasma membrane"/>
    <property type="evidence" value="ECO:0007669"/>
    <property type="project" value="UniProtKB-SubCell"/>
</dbReference>
<evidence type="ECO:0000256" key="2">
    <source>
        <dbReference type="ARBA" id="ARBA00005801"/>
    </source>
</evidence>
<feature type="transmembrane region" description="Helical" evidence="7">
    <location>
        <begin position="168"/>
        <end position="189"/>
    </location>
</feature>
<name>A0A9J7BNL5_9BACT</name>